<dbReference type="InterPro" id="IPR040309">
    <property type="entry name" value="Naf1"/>
</dbReference>
<feature type="region of interest" description="Disordered" evidence="9">
    <location>
        <begin position="1"/>
        <end position="84"/>
    </location>
</feature>
<feature type="region of interest" description="Disordered" evidence="9">
    <location>
        <begin position="244"/>
        <end position="280"/>
    </location>
</feature>
<sequence>MSDINSIIKTEDLDNISDNDLYEVDEEENQSSVSQQSSNTENNSESNKSSDHSSDSSDDDQSEYEDSDSDSSVDFHDLDDDMPDNTEIIKSKNEILNEPIPDIDDIKNIKISLKDQKYMKLGKVYKKIISLNKIIVESDISGNEYIIDTSKAVLFKIVDDKARVVGLISEIFGPITKPYYTISFKPDDIDIFNDVEMRDDIYILIDENFKLIKTSNIKLLKGSDASNFNDEEVLDDKDIEFSDDEKEREWKKQQKNKKTNNKVEKRYVSRSSRNTNTSTLEEKNVKDMDVNKLKMILGPAVVKKQAVTKPAPKNTAKNDTKQEELLQKLNSLPKEELVKLISQMNGSPQQTSAVPYAQQMPNVMNNQPQFPYPGYNMAFQHTGNMYPYMIPQYQQYPQQGIPPQGIPPPDMQPPYIPPNYGQGHMNQAYMQQYMPQGNQPMNIAQNLQHYPQPSNTQMNNHQQNLNSSKSGYTFGQGLNKK</sequence>
<dbReference type="GO" id="GO:0006364">
    <property type="term" value="P:rRNA processing"/>
    <property type="evidence" value="ECO:0007669"/>
    <property type="project" value="UniProtKB-KW"/>
</dbReference>
<comment type="subcellular location">
    <subcellularLocation>
        <location evidence="1">Nucleus</location>
    </subcellularLocation>
</comment>
<keyword evidence="6" id="KW-0597">Phosphoprotein</keyword>
<proteinExistence type="inferred from homology"/>
<keyword evidence="4" id="KW-0690">Ribosome biogenesis</keyword>
<dbReference type="GO" id="GO:0003723">
    <property type="term" value="F:RNA binding"/>
    <property type="evidence" value="ECO:0007669"/>
    <property type="project" value="UniProtKB-KW"/>
</dbReference>
<dbReference type="GO" id="GO:0001522">
    <property type="term" value="P:pseudouridine synthesis"/>
    <property type="evidence" value="ECO:0007669"/>
    <property type="project" value="InterPro"/>
</dbReference>
<evidence type="ECO:0000313" key="10">
    <source>
        <dbReference type="EMBL" id="SGZ41128.1"/>
    </source>
</evidence>
<evidence type="ECO:0000256" key="3">
    <source>
        <dbReference type="ARBA" id="ARBA00021438"/>
    </source>
</evidence>
<dbReference type="GO" id="GO:0005634">
    <property type="term" value="C:nucleus"/>
    <property type="evidence" value="ECO:0007669"/>
    <property type="project" value="UniProtKB-SubCell"/>
</dbReference>
<comment type="similarity">
    <text evidence="2">Belongs to the NAF1 family.</text>
</comment>
<gene>
    <name evidence="10" type="ORF">HGUI_03328</name>
</gene>
<feature type="compositionally biased region" description="Acidic residues" evidence="9">
    <location>
        <begin position="56"/>
        <end position="84"/>
    </location>
</feature>
<feature type="compositionally biased region" description="Polar residues" evidence="9">
    <location>
        <begin position="449"/>
        <end position="473"/>
    </location>
</feature>
<dbReference type="VEuPathDB" id="FungiDB:HGUI_03328"/>
<dbReference type="OrthoDB" id="21550at2759"/>
<keyword evidence="5" id="KW-0698">rRNA processing</keyword>
<reference evidence="11" key="1">
    <citation type="submission" date="2016-11" db="EMBL/GenBank/DDBJ databases">
        <authorList>
            <person name="Guldener U."/>
        </authorList>
    </citation>
    <scope>NUCLEOTIDE SEQUENCE [LARGE SCALE GENOMIC DNA]</scope>
</reference>
<feature type="compositionally biased region" description="Low complexity" evidence="9">
    <location>
        <begin position="269"/>
        <end position="279"/>
    </location>
</feature>
<evidence type="ECO:0000256" key="1">
    <source>
        <dbReference type="ARBA" id="ARBA00004123"/>
    </source>
</evidence>
<feature type="compositionally biased region" description="Low complexity" evidence="9">
    <location>
        <begin position="30"/>
        <end position="47"/>
    </location>
</feature>
<feature type="compositionally biased region" description="Acidic residues" evidence="9">
    <location>
        <begin position="13"/>
        <end position="29"/>
    </location>
</feature>
<dbReference type="GO" id="GO:0000493">
    <property type="term" value="P:box H/ACA snoRNP assembly"/>
    <property type="evidence" value="ECO:0007669"/>
    <property type="project" value="InterPro"/>
</dbReference>
<dbReference type="AlphaFoldDB" id="A0A1L0B3Q5"/>
<dbReference type="Gene3D" id="2.40.10.230">
    <property type="entry name" value="Probable tRNA pseudouridine synthase domain"/>
    <property type="match status" value="1"/>
</dbReference>
<keyword evidence="7" id="KW-0694">RNA-binding</keyword>
<protein>
    <recommendedName>
        <fullName evidence="3">H/ACA ribonucleoprotein complex non-core subunit NAF1</fullName>
    </recommendedName>
</protein>
<dbReference type="EMBL" id="FQNF01000080">
    <property type="protein sequence ID" value="SGZ41128.1"/>
    <property type="molecule type" value="Genomic_DNA"/>
</dbReference>
<dbReference type="PANTHER" id="PTHR31633">
    <property type="entry name" value="H/ACA RIBONUCLEOPROTEIN COMPLEX NON-CORE SUBUNIT NAF1"/>
    <property type="match status" value="1"/>
</dbReference>
<dbReference type="InterPro" id="IPR038664">
    <property type="entry name" value="Gar1/Naf1_Cbf5-bd_sf"/>
</dbReference>
<evidence type="ECO:0000256" key="7">
    <source>
        <dbReference type="ARBA" id="ARBA00022884"/>
    </source>
</evidence>
<dbReference type="Pfam" id="PF04410">
    <property type="entry name" value="Gar1"/>
    <property type="match status" value="1"/>
</dbReference>
<accession>A0A1L0B3Q5</accession>
<evidence type="ECO:0000256" key="8">
    <source>
        <dbReference type="ARBA" id="ARBA00023242"/>
    </source>
</evidence>
<evidence type="ECO:0000256" key="2">
    <source>
        <dbReference type="ARBA" id="ARBA00009801"/>
    </source>
</evidence>
<dbReference type="GO" id="GO:0005732">
    <property type="term" value="C:sno(s)RNA-containing ribonucleoprotein complex"/>
    <property type="evidence" value="ECO:0007669"/>
    <property type="project" value="InterPro"/>
</dbReference>
<dbReference type="SUPFAM" id="SSF50447">
    <property type="entry name" value="Translation proteins"/>
    <property type="match status" value="1"/>
</dbReference>
<name>A0A1L0B3Q5_9ASCO</name>
<evidence type="ECO:0000256" key="6">
    <source>
        <dbReference type="ARBA" id="ARBA00022553"/>
    </source>
</evidence>
<dbReference type="Proteomes" id="UP000183365">
    <property type="component" value="Unassembled WGS sequence"/>
</dbReference>
<keyword evidence="8" id="KW-0539">Nucleus</keyword>
<dbReference type="InterPro" id="IPR007504">
    <property type="entry name" value="H/ACA_rnp_Gar1/Naf1"/>
</dbReference>
<organism evidence="10 11">
    <name type="scientific">Hanseniaspora guilliermondii</name>
    <dbReference type="NCBI Taxonomy" id="56406"/>
    <lineage>
        <taxon>Eukaryota</taxon>
        <taxon>Fungi</taxon>
        <taxon>Dikarya</taxon>
        <taxon>Ascomycota</taxon>
        <taxon>Saccharomycotina</taxon>
        <taxon>Saccharomycetes</taxon>
        <taxon>Saccharomycodales</taxon>
        <taxon>Saccharomycodaceae</taxon>
        <taxon>Hanseniaspora</taxon>
    </lineage>
</organism>
<evidence type="ECO:0000256" key="9">
    <source>
        <dbReference type="SAM" id="MobiDB-lite"/>
    </source>
</evidence>
<evidence type="ECO:0000256" key="5">
    <source>
        <dbReference type="ARBA" id="ARBA00022552"/>
    </source>
</evidence>
<dbReference type="InterPro" id="IPR009000">
    <property type="entry name" value="Transl_B-barrel_sf"/>
</dbReference>
<evidence type="ECO:0000313" key="11">
    <source>
        <dbReference type="Proteomes" id="UP000183365"/>
    </source>
</evidence>
<keyword evidence="11" id="KW-1185">Reference proteome</keyword>
<dbReference type="PANTHER" id="PTHR31633:SF1">
    <property type="entry name" value="H_ACA RIBONUCLEOPROTEIN COMPLEX NON-CORE SUBUNIT NAF1"/>
    <property type="match status" value="1"/>
</dbReference>
<evidence type="ECO:0000256" key="4">
    <source>
        <dbReference type="ARBA" id="ARBA00022517"/>
    </source>
</evidence>
<feature type="region of interest" description="Disordered" evidence="9">
    <location>
        <begin position="449"/>
        <end position="481"/>
    </location>
</feature>